<organism evidence="18 19">
    <name type="scientific">Ligilactobacillus equi DSM 15833 = JCM 10991</name>
    <dbReference type="NCBI Taxonomy" id="1423740"/>
    <lineage>
        <taxon>Bacteria</taxon>
        <taxon>Bacillati</taxon>
        <taxon>Bacillota</taxon>
        <taxon>Bacilli</taxon>
        <taxon>Lactobacillales</taxon>
        <taxon>Lactobacillaceae</taxon>
        <taxon>Ligilactobacillus</taxon>
    </lineage>
</organism>
<dbReference type="Proteomes" id="UP000051048">
    <property type="component" value="Unassembled WGS sequence"/>
</dbReference>
<feature type="region of interest" description="Disordered" evidence="14">
    <location>
        <begin position="696"/>
        <end position="761"/>
    </location>
</feature>
<dbReference type="GO" id="GO:0009252">
    <property type="term" value="P:peptidoglycan biosynthetic process"/>
    <property type="evidence" value="ECO:0007669"/>
    <property type="project" value="UniProtKB-KW"/>
</dbReference>
<comment type="catalytic activity">
    <reaction evidence="13">
        <text>[GlcNAc-(1-&gt;4)-Mur2Ac(oyl-L-Ala-gamma-D-Glu-L-Lys-D-Ala-D-Ala)](n)-di-trans,octa-cis-undecaprenyl diphosphate + beta-D-GlcNAc-(1-&gt;4)-Mur2Ac(oyl-L-Ala-gamma-D-Glu-L-Lys-D-Ala-D-Ala)-di-trans,octa-cis-undecaprenyl diphosphate = [GlcNAc-(1-&gt;4)-Mur2Ac(oyl-L-Ala-gamma-D-Glu-L-Lys-D-Ala-D-Ala)](n+1)-di-trans,octa-cis-undecaprenyl diphosphate + di-trans,octa-cis-undecaprenyl diphosphate + H(+)</text>
        <dbReference type="Rhea" id="RHEA:23708"/>
        <dbReference type="Rhea" id="RHEA-COMP:9602"/>
        <dbReference type="Rhea" id="RHEA-COMP:9603"/>
        <dbReference type="ChEBI" id="CHEBI:15378"/>
        <dbReference type="ChEBI" id="CHEBI:58405"/>
        <dbReference type="ChEBI" id="CHEBI:60033"/>
        <dbReference type="ChEBI" id="CHEBI:78435"/>
        <dbReference type="EC" id="2.4.99.28"/>
    </reaction>
</comment>
<keyword evidence="15" id="KW-0812">Transmembrane</keyword>
<dbReference type="GO" id="GO:0009002">
    <property type="term" value="F:serine-type D-Ala-D-Ala carboxypeptidase activity"/>
    <property type="evidence" value="ECO:0007669"/>
    <property type="project" value="UniProtKB-EC"/>
</dbReference>
<dbReference type="InterPro" id="IPR001264">
    <property type="entry name" value="Glyco_trans_51"/>
</dbReference>
<dbReference type="PANTHER" id="PTHR32282:SF29">
    <property type="entry name" value="PENICILLIN-BINDING PROTEIN 1A"/>
    <property type="match status" value="1"/>
</dbReference>
<dbReference type="InterPro" id="IPR012338">
    <property type="entry name" value="Beta-lactam/transpept-like"/>
</dbReference>
<keyword evidence="5" id="KW-0328">Glycosyltransferase</keyword>
<evidence type="ECO:0000256" key="7">
    <source>
        <dbReference type="ARBA" id="ARBA00022801"/>
    </source>
</evidence>
<comment type="catalytic activity">
    <reaction evidence="12">
        <text>Preferential cleavage: (Ac)2-L-Lys-D-Ala-|-D-Ala. Also transpeptidation of peptidyl-alanyl moieties that are N-acyl substituents of D-alanine.</text>
        <dbReference type="EC" id="3.4.16.4"/>
    </reaction>
</comment>
<dbReference type="PANTHER" id="PTHR32282">
    <property type="entry name" value="BINDING PROTEIN TRANSPEPTIDASE, PUTATIVE-RELATED"/>
    <property type="match status" value="1"/>
</dbReference>
<dbReference type="GO" id="GO:0008955">
    <property type="term" value="F:peptidoglycan glycosyltransferase activity"/>
    <property type="evidence" value="ECO:0007669"/>
    <property type="project" value="UniProtKB-EC"/>
</dbReference>
<evidence type="ECO:0000256" key="4">
    <source>
        <dbReference type="ARBA" id="ARBA00022670"/>
    </source>
</evidence>
<evidence type="ECO:0000256" key="3">
    <source>
        <dbReference type="ARBA" id="ARBA00022645"/>
    </source>
</evidence>
<evidence type="ECO:0000256" key="6">
    <source>
        <dbReference type="ARBA" id="ARBA00022679"/>
    </source>
</evidence>
<evidence type="ECO:0000256" key="15">
    <source>
        <dbReference type="SAM" id="Phobius"/>
    </source>
</evidence>
<evidence type="ECO:0000313" key="18">
    <source>
        <dbReference type="EMBL" id="KRL83311.1"/>
    </source>
</evidence>
<evidence type="ECO:0000259" key="17">
    <source>
        <dbReference type="Pfam" id="PF00912"/>
    </source>
</evidence>
<feature type="domain" description="Glycosyl transferase family 51" evidence="17">
    <location>
        <begin position="86"/>
        <end position="262"/>
    </location>
</feature>
<keyword evidence="9" id="KW-0573">Peptidoglycan synthesis</keyword>
<accession>A0A0R1TPD3</accession>
<evidence type="ECO:0000256" key="13">
    <source>
        <dbReference type="ARBA" id="ARBA00049902"/>
    </source>
</evidence>
<keyword evidence="11" id="KW-0961">Cell wall biogenesis/degradation</keyword>
<dbReference type="PATRIC" id="fig|1423740.3.peg.381"/>
<dbReference type="InterPro" id="IPR023346">
    <property type="entry name" value="Lysozyme-like_dom_sf"/>
</dbReference>
<evidence type="ECO:0000256" key="9">
    <source>
        <dbReference type="ARBA" id="ARBA00022984"/>
    </source>
</evidence>
<protein>
    <submittedName>
        <fullName evidence="18">Multimodular transpeptidase-transglycosylase pbp 1a</fullName>
    </submittedName>
</protein>
<keyword evidence="10" id="KW-0511">Multifunctional enzyme</keyword>
<dbReference type="GO" id="GO:0008658">
    <property type="term" value="F:penicillin binding"/>
    <property type="evidence" value="ECO:0007669"/>
    <property type="project" value="InterPro"/>
</dbReference>
<feature type="region of interest" description="Disordered" evidence="14">
    <location>
        <begin position="1"/>
        <end position="26"/>
    </location>
</feature>
<evidence type="ECO:0000256" key="14">
    <source>
        <dbReference type="SAM" id="MobiDB-lite"/>
    </source>
</evidence>
<evidence type="ECO:0000256" key="12">
    <source>
        <dbReference type="ARBA" id="ARBA00034000"/>
    </source>
</evidence>
<comment type="caution">
    <text evidence="18">The sequence shown here is derived from an EMBL/GenBank/DDBJ whole genome shotgun (WGS) entry which is preliminary data.</text>
</comment>
<keyword evidence="3" id="KW-0121">Carboxypeptidase</keyword>
<comment type="similarity">
    <text evidence="1">In the C-terminal section; belongs to the transpeptidase family.</text>
</comment>
<dbReference type="Gene3D" id="1.10.3810.10">
    <property type="entry name" value="Biosynthetic peptidoglycan transglycosylase-like"/>
    <property type="match status" value="1"/>
</dbReference>
<keyword evidence="15" id="KW-1133">Transmembrane helix</keyword>
<evidence type="ECO:0000313" key="19">
    <source>
        <dbReference type="Proteomes" id="UP000051048"/>
    </source>
</evidence>
<keyword evidence="8" id="KW-0133">Cell shape</keyword>
<reference evidence="18 19" key="1">
    <citation type="journal article" date="2015" name="Genome Announc.">
        <title>Expanding the biotechnology potential of lactobacilli through comparative genomics of 213 strains and associated genera.</title>
        <authorList>
            <person name="Sun Z."/>
            <person name="Harris H.M."/>
            <person name="McCann A."/>
            <person name="Guo C."/>
            <person name="Argimon S."/>
            <person name="Zhang W."/>
            <person name="Yang X."/>
            <person name="Jeffery I.B."/>
            <person name="Cooney J.C."/>
            <person name="Kagawa T.F."/>
            <person name="Liu W."/>
            <person name="Song Y."/>
            <person name="Salvetti E."/>
            <person name="Wrobel A."/>
            <person name="Rasinkangas P."/>
            <person name="Parkhill J."/>
            <person name="Rea M.C."/>
            <person name="O'Sullivan O."/>
            <person name="Ritari J."/>
            <person name="Douillard F.P."/>
            <person name="Paul Ross R."/>
            <person name="Yang R."/>
            <person name="Briner A.E."/>
            <person name="Felis G.E."/>
            <person name="de Vos W.M."/>
            <person name="Barrangou R."/>
            <person name="Klaenhammer T.R."/>
            <person name="Caufield P.W."/>
            <person name="Cui Y."/>
            <person name="Zhang H."/>
            <person name="O'Toole P.W."/>
        </authorList>
    </citation>
    <scope>NUCLEOTIDE SEQUENCE [LARGE SCALE GENOMIC DNA]</scope>
    <source>
        <strain evidence="18 19">DSM 15833</strain>
    </source>
</reference>
<evidence type="ECO:0000256" key="8">
    <source>
        <dbReference type="ARBA" id="ARBA00022960"/>
    </source>
</evidence>
<dbReference type="EMBL" id="AZFH01000011">
    <property type="protein sequence ID" value="KRL83311.1"/>
    <property type="molecule type" value="Genomic_DNA"/>
</dbReference>
<dbReference type="Pfam" id="PF00912">
    <property type="entry name" value="Transgly"/>
    <property type="match status" value="1"/>
</dbReference>
<dbReference type="OrthoDB" id="9766909at2"/>
<dbReference type="STRING" id="1423740.FC36_GL000357"/>
<keyword evidence="6" id="KW-0808">Transferase</keyword>
<dbReference type="InterPro" id="IPR036950">
    <property type="entry name" value="PBP_transglycosylase"/>
</dbReference>
<comment type="similarity">
    <text evidence="2">In the N-terminal section; belongs to the glycosyltransferase 51 family.</text>
</comment>
<sequence>MSEQEPKYSRTSRRQAQENVRRSRRKPSKGGELWKKIIAIVFALFVLGFVILGTVFFVYAKSAPTLNVDKLNSSSETTIYDSQGNKIISLGAEKRQTISANQMPSELKDAVTSIEDKRFYKHNGVDPYRIVAATLANITHASAGLQGGSTLDQQLIKLSYFSTKRSDQTLKRKAQEAWLALQLDRQYSKDEILNFYVNKVYMGNGIYGMETAAKYYYGKSLKKLNLAQTALIAGIPNAPSSYNPYASIEYATSRRNDVLLAMYNNEEISKSEYQAAKAQSVKEGLIPQAEQEDTHRSKRAIWADAYLKQVIKDASDKGYDPYSGNLQIYTNVDMDAQEKLYELANSELIGYPDDNLQVAATVVNPNNGKIVAMIGGRNNSDTTYGLNRAVQTNRSTASTAKPLVDYGPAIQYLSWATYHKLSDTAYNYPGTSVAVNDFDHAYKGDMSMQQALIESRNIPAVKTLEKVGIDKSTQFLSKLGFNIKNLHYSNAIGLDASSLQNAAAYAAFANGGTYYQPTYINKIVTANGDVKEYASEGVRAMDRSTSFMITAMLKKVITSSNGTGNLASISGLYQAGKTGTNGYPSDSKVYVPSNSIMDGWFNGYTKNYSISVWTGYDQPYKHFMSDSVARSIPLYLYRDMMTYLSRGVTNSDWTRPSNVYPKRIDGDTYYYLAGSEDPDIISSKIKSVSSVLSSISASSKSSQSSESSSSEESSSESSSTTEPSSSAESSASESSQTSTSTSQPSSASPQPSAPADVPANN</sequence>
<dbReference type="Pfam" id="PF00905">
    <property type="entry name" value="Transpeptidase"/>
    <property type="match status" value="1"/>
</dbReference>
<dbReference type="InterPro" id="IPR050396">
    <property type="entry name" value="Glycosyltr_51/Transpeptidase"/>
</dbReference>
<dbReference type="SUPFAM" id="SSF53955">
    <property type="entry name" value="Lysozyme-like"/>
    <property type="match status" value="1"/>
</dbReference>
<dbReference type="RefSeq" id="WP_025020514.1">
    <property type="nucleotide sequence ID" value="NZ_AZFH01000011.1"/>
</dbReference>
<evidence type="ECO:0000256" key="2">
    <source>
        <dbReference type="ARBA" id="ARBA00007739"/>
    </source>
</evidence>
<evidence type="ECO:0000259" key="16">
    <source>
        <dbReference type="Pfam" id="PF00905"/>
    </source>
</evidence>
<dbReference type="Gene3D" id="3.40.710.10">
    <property type="entry name" value="DD-peptidase/beta-lactamase superfamily"/>
    <property type="match status" value="1"/>
</dbReference>
<keyword evidence="7" id="KW-0378">Hydrolase</keyword>
<keyword evidence="4" id="KW-0645">Protease</keyword>
<dbReference type="SUPFAM" id="SSF56601">
    <property type="entry name" value="beta-lactamase/transpeptidase-like"/>
    <property type="match status" value="1"/>
</dbReference>
<dbReference type="AlphaFoldDB" id="A0A0R1TPD3"/>
<feature type="domain" description="Penicillin-binding protein transpeptidase" evidence="16">
    <location>
        <begin position="359"/>
        <end position="620"/>
    </location>
</feature>
<evidence type="ECO:0000256" key="5">
    <source>
        <dbReference type="ARBA" id="ARBA00022676"/>
    </source>
</evidence>
<gene>
    <name evidence="18" type="ORF">FC36_GL000357</name>
</gene>
<dbReference type="InterPro" id="IPR001460">
    <property type="entry name" value="PCN-bd_Tpept"/>
</dbReference>
<feature type="transmembrane region" description="Helical" evidence="15">
    <location>
        <begin position="33"/>
        <end position="60"/>
    </location>
</feature>
<dbReference type="GO" id="GO:0030288">
    <property type="term" value="C:outer membrane-bounded periplasmic space"/>
    <property type="evidence" value="ECO:0007669"/>
    <property type="project" value="TreeGrafter"/>
</dbReference>
<proteinExistence type="inferred from homology"/>
<evidence type="ECO:0000256" key="11">
    <source>
        <dbReference type="ARBA" id="ARBA00023316"/>
    </source>
</evidence>
<dbReference type="GO" id="GO:0006508">
    <property type="term" value="P:proteolysis"/>
    <property type="evidence" value="ECO:0007669"/>
    <property type="project" value="UniProtKB-KW"/>
</dbReference>
<dbReference type="FunFam" id="1.10.3810.10:FF:000001">
    <property type="entry name" value="Penicillin-binding protein 1A"/>
    <property type="match status" value="1"/>
</dbReference>
<dbReference type="GO" id="GO:0008360">
    <property type="term" value="P:regulation of cell shape"/>
    <property type="evidence" value="ECO:0007669"/>
    <property type="project" value="UniProtKB-KW"/>
</dbReference>
<evidence type="ECO:0000256" key="1">
    <source>
        <dbReference type="ARBA" id="ARBA00007090"/>
    </source>
</evidence>
<dbReference type="GO" id="GO:0071555">
    <property type="term" value="P:cell wall organization"/>
    <property type="evidence" value="ECO:0007669"/>
    <property type="project" value="UniProtKB-KW"/>
</dbReference>
<evidence type="ECO:0000256" key="10">
    <source>
        <dbReference type="ARBA" id="ARBA00023268"/>
    </source>
</evidence>
<name>A0A0R1TPD3_9LACO</name>
<keyword evidence="15" id="KW-0472">Membrane</keyword>